<gene>
    <name evidence="1" type="primary">Dyak\GE14269</name>
    <name evidence="1" type="synonym">dyak_GLEANR_14404</name>
    <name evidence="1" type="synonym">GE14269</name>
    <name evidence="1" type="ORF">Dyak_GE14269</name>
</gene>
<dbReference type="InterPro" id="IPR009961">
    <property type="entry name" value="DUF1487"/>
</dbReference>
<dbReference type="Proteomes" id="UP000002282">
    <property type="component" value="Chromosome 2R"/>
</dbReference>
<dbReference type="EMBL" id="CM000158">
    <property type="protein sequence ID" value="EDW92285.1"/>
    <property type="molecule type" value="Genomic_DNA"/>
</dbReference>
<dbReference type="PANTHER" id="PTHR21644:SF0">
    <property type="entry name" value="AT02555P-RELATED"/>
    <property type="match status" value="1"/>
</dbReference>
<dbReference type="AlphaFoldDB" id="B4P945"/>
<protein>
    <submittedName>
        <fullName evidence="1">Uncharacterized protein</fullName>
    </submittedName>
</protein>
<dbReference type="KEGG" id="dya:Dyak_GE14269"/>
<name>B4P945_DROYA</name>
<dbReference type="eggNOG" id="ENOG502TB81">
    <property type="taxonomic scope" value="Eukaryota"/>
</dbReference>
<accession>B4P945</accession>
<dbReference type="OMA" id="FRFNCIN"/>
<keyword evidence="2" id="KW-1185">Reference proteome</keyword>
<evidence type="ECO:0000313" key="2">
    <source>
        <dbReference type="Proteomes" id="UP000002282"/>
    </source>
</evidence>
<reference evidence="1 2" key="1">
    <citation type="journal article" date="2007" name="Nature">
        <title>Evolution of genes and genomes on the Drosophila phylogeny.</title>
        <authorList>
            <consortium name="Drosophila 12 Genomes Consortium"/>
            <person name="Clark A.G."/>
            <person name="Eisen M.B."/>
            <person name="Smith D.R."/>
            <person name="Bergman C.M."/>
            <person name="Oliver B."/>
            <person name="Markow T.A."/>
            <person name="Kaufman T.C."/>
            <person name="Kellis M."/>
            <person name="Gelbart W."/>
            <person name="Iyer V.N."/>
            <person name="Pollard D.A."/>
            <person name="Sackton T.B."/>
            <person name="Larracuente A.M."/>
            <person name="Singh N.D."/>
            <person name="Abad J.P."/>
            <person name="Abt D.N."/>
            <person name="Adryan B."/>
            <person name="Aguade M."/>
            <person name="Akashi H."/>
            <person name="Anderson W.W."/>
            <person name="Aquadro C.F."/>
            <person name="Ardell D.H."/>
            <person name="Arguello R."/>
            <person name="Artieri C.G."/>
            <person name="Barbash D.A."/>
            <person name="Barker D."/>
            <person name="Barsanti P."/>
            <person name="Batterham P."/>
            <person name="Batzoglou S."/>
            <person name="Begun D."/>
            <person name="Bhutkar A."/>
            <person name="Blanco E."/>
            <person name="Bosak S.A."/>
            <person name="Bradley R.K."/>
            <person name="Brand A.D."/>
            <person name="Brent M.R."/>
            <person name="Brooks A.N."/>
            <person name="Brown R.H."/>
            <person name="Butlin R.K."/>
            <person name="Caggese C."/>
            <person name="Calvi B.R."/>
            <person name="Bernardo de Carvalho A."/>
            <person name="Caspi A."/>
            <person name="Castrezana S."/>
            <person name="Celniker S.E."/>
            <person name="Chang J.L."/>
            <person name="Chapple C."/>
            <person name="Chatterji S."/>
            <person name="Chinwalla A."/>
            <person name="Civetta A."/>
            <person name="Clifton S.W."/>
            <person name="Comeron J.M."/>
            <person name="Costello J.C."/>
            <person name="Coyne J.A."/>
            <person name="Daub J."/>
            <person name="David R.G."/>
            <person name="Delcher A.L."/>
            <person name="Delehaunty K."/>
            <person name="Do C.B."/>
            <person name="Ebling H."/>
            <person name="Edwards K."/>
            <person name="Eickbush T."/>
            <person name="Evans J.D."/>
            <person name="Filipski A."/>
            <person name="Findeiss S."/>
            <person name="Freyhult E."/>
            <person name="Fulton L."/>
            <person name="Fulton R."/>
            <person name="Garcia A.C."/>
            <person name="Gardiner A."/>
            <person name="Garfield D.A."/>
            <person name="Garvin B.E."/>
            <person name="Gibson G."/>
            <person name="Gilbert D."/>
            <person name="Gnerre S."/>
            <person name="Godfrey J."/>
            <person name="Good R."/>
            <person name="Gotea V."/>
            <person name="Gravely B."/>
            <person name="Greenberg A.J."/>
            <person name="Griffiths-Jones S."/>
            <person name="Gross S."/>
            <person name="Guigo R."/>
            <person name="Gustafson E.A."/>
            <person name="Haerty W."/>
            <person name="Hahn M.W."/>
            <person name="Halligan D.L."/>
            <person name="Halpern A.L."/>
            <person name="Halter G.M."/>
            <person name="Han M.V."/>
            <person name="Heger A."/>
            <person name="Hillier L."/>
            <person name="Hinrichs A.S."/>
            <person name="Holmes I."/>
            <person name="Hoskins R.A."/>
            <person name="Hubisz M.J."/>
            <person name="Hultmark D."/>
            <person name="Huntley M.A."/>
            <person name="Jaffe D.B."/>
            <person name="Jagadeeshan S."/>
            <person name="Jeck W.R."/>
            <person name="Johnson J."/>
            <person name="Jones C.D."/>
            <person name="Jordan W.C."/>
            <person name="Karpen G.H."/>
            <person name="Kataoka E."/>
            <person name="Keightley P.D."/>
            <person name="Kheradpour P."/>
            <person name="Kirkness E.F."/>
            <person name="Koerich L.B."/>
            <person name="Kristiansen K."/>
            <person name="Kudrna D."/>
            <person name="Kulathinal R.J."/>
            <person name="Kumar S."/>
            <person name="Kwok R."/>
            <person name="Lander E."/>
            <person name="Langley C.H."/>
            <person name="Lapoint R."/>
            <person name="Lazzaro B.P."/>
            <person name="Lee S.J."/>
            <person name="Levesque L."/>
            <person name="Li R."/>
            <person name="Lin C.F."/>
            <person name="Lin M.F."/>
            <person name="Lindblad-Toh K."/>
            <person name="Llopart A."/>
            <person name="Long M."/>
            <person name="Low L."/>
            <person name="Lozovsky E."/>
            <person name="Lu J."/>
            <person name="Luo M."/>
            <person name="Machado C.A."/>
            <person name="Makalowski W."/>
            <person name="Marzo M."/>
            <person name="Matsuda M."/>
            <person name="Matzkin L."/>
            <person name="McAllister B."/>
            <person name="McBride C.S."/>
            <person name="McKernan B."/>
            <person name="McKernan K."/>
            <person name="Mendez-Lago M."/>
            <person name="Minx P."/>
            <person name="Mollenhauer M.U."/>
            <person name="Montooth K."/>
            <person name="Mount S.M."/>
            <person name="Mu X."/>
            <person name="Myers E."/>
            <person name="Negre B."/>
            <person name="Newfeld S."/>
            <person name="Nielsen R."/>
            <person name="Noor M.A."/>
            <person name="O'Grady P."/>
            <person name="Pachter L."/>
            <person name="Papaceit M."/>
            <person name="Parisi M.J."/>
            <person name="Parisi M."/>
            <person name="Parts L."/>
            <person name="Pedersen J.S."/>
            <person name="Pesole G."/>
            <person name="Phillippy A.M."/>
            <person name="Ponting C.P."/>
            <person name="Pop M."/>
            <person name="Porcelli D."/>
            <person name="Powell J.R."/>
            <person name="Prohaska S."/>
            <person name="Pruitt K."/>
            <person name="Puig M."/>
            <person name="Quesneville H."/>
            <person name="Ram K.R."/>
            <person name="Rand D."/>
            <person name="Rasmussen M.D."/>
            <person name="Reed L.K."/>
            <person name="Reenan R."/>
            <person name="Reily A."/>
            <person name="Remington K.A."/>
            <person name="Rieger T.T."/>
            <person name="Ritchie M.G."/>
            <person name="Robin C."/>
            <person name="Rogers Y.H."/>
            <person name="Rohde C."/>
            <person name="Rozas J."/>
            <person name="Rubenfield M.J."/>
            <person name="Ruiz A."/>
            <person name="Russo S."/>
            <person name="Salzberg S.L."/>
            <person name="Sanchez-Gracia A."/>
            <person name="Saranga D.J."/>
            <person name="Sato H."/>
            <person name="Schaeffer S.W."/>
            <person name="Schatz M.C."/>
            <person name="Schlenke T."/>
            <person name="Schwartz R."/>
            <person name="Segarra C."/>
            <person name="Singh R.S."/>
            <person name="Sirot L."/>
            <person name="Sirota M."/>
            <person name="Sisneros N.B."/>
            <person name="Smith C.D."/>
            <person name="Smith T.F."/>
            <person name="Spieth J."/>
            <person name="Stage D.E."/>
            <person name="Stark A."/>
            <person name="Stephan W."/>
            <person name="Strausberg R.L."/>
            <person name="Strempel S."/>
            <person name="Sturgill D."/>
            <person name="Sutton G."/>
            <person name="Sutton G.G."/>
            <person name="Tao W."/>
            <person name="Teichmann S."/>
            <person name="Tobari Y.N."/>
            <person name="Tomimura Y."/>
            <person name="Tsolas J.M."/>
            <person name="Valente V.L."/>
            <person name="Venter E."/>
            <person name="Venter J.C."/>
            <person name="Vicario S."/>
            <person name="Vieira F.G."/>
            <person name="Vilella A.J."/>
            <person name="Villasante A."/>
            <person name="Walenz B."/>
            <person name="Wang J."/>
            <person name="Wasserman M."/>
            <person name="Watts T."/>
            <person name="Wilson D."/>
            <person name="Wilson R.K."/>
            <person name="Wing R.A."/>
            <person name="Wolfner M.F."/>
            <person name="Wong A."/>
            <person name="Wong G.K."/>
            <person name="Wu C.I."/>
            <person name="Wu G."/>
            <person name="Yamamoto D."/>
            <person name="Yang H.P."/>
            <person name="Yang S.P."/>
            <person name="Yorke J.A."/>
            <person name="Yoshida K."/>
            <person name="Zdobnov E."/>
            <person name="Zhang P."/>
            <person name="Zhang Y."/>
            <person name="Zimin A.V."/>
            <person name="Baldwin J."/>
            <person name="Abdouelleil A."/>
            <person name="Abdulkadir J."/>
            <person name="Abebe A."/>
            <person name="Abera B."/>
            <person name="Abreu J."/>
            <person name="Acer S.C."/>
            <person name="Aftuck L."/>
            <person name="Alexander A."/>
            <person name="An P."/>
            <person name="Anderson E."/>
            <person name="Anderson S."/>
            <person name="Arachi H."/>
            <person name="Azer M."/>
            <person name="Bachantsang P."/>
            <person name="Barry A."/>
            <person name="Bayul T."/>
            <person name="Berlin A."/>
            <person name="Bessette D."/>
            <person name="Bloom T."/>
            <person name="Blye J."/>
            <person name="Boguslavskiy L."/>
            <person name="Bonnet C."/>
            <person name="Boukhgalter B."/>
            <person name="Bourzgui I."/>
            <person name="Brown A."/>
            <person name="Cahill P."/>
            <person name="Channer S."/>
            <person name="Cheshatsang Y."/>
            <person name="Chuda L."/>
            <person name="Citroen M."/>
            <person name="Collymore A."/>
            <person name="Cooke P."/>
            <person name="Costello M."/>
            <person name="D'Aco K."/>
            <person name="Daza R."/>
            <person name="De Haan G."/>
            <person name="DeGray S."/>
            <person name="DeMaso C."/>
            <person name="Dhargay N."/>
            <person name="Dooley K."/>
            <person name="Dooley E."/>
            <person name="Doricent M."/>
            <person name="Dorje P."/>
            <person name="Dorjee K."/>
            <person name="Dupes A."/>
            <person name="Elong R."/>
            <person name="Falk J."/>
            <person name="Farina A."/>
            <person name="Faro S."/>
            <person name="Ferguson D."/>
            <person name="Fisher S."/>
            <person name="Foley C.D."/>
            <person name="Franke A."/>
            <person name="Friedrich D."/>
            <person name="Gadbois L."/>
            <person name="Gearin G."/>
            <person name="Gearin C.R."/>
            <person name="Giannoukos G."/>
            <person name="Goode T."/>
            <person name="Graham J."/>
            <person name="Grandbois E."/>
            <person name="Grewal S."/>
            <person name="Gyaltsen K."/>
            <person name="Hafez N."/>
            <person name="Hagos B."/>
            <person name="Hall J."/>
            <person name="Henson C."/>
            <person name="Hollinger A."/>
            <person name="Honan T."/>
            <person name="Huard M.D."/>
            <person name="Hughes L."/>
            <person name="Hurhula B."/>
            <person name="Husby M.E."/>
            <person name="Kamat A."/>
            <person name="Kanga B."/>
            <person name="Kashin S."/>
            <person name="Khazanovich D."/>
            <person name="Kisner P."/>
            <person name="Lance K."/>
            <person name="Lara M."/>
            <person name="Lee W."/>
            <person name="Lennon N."/>
            <person name="Letendre F."/>
            <person name="LeVine R."/>
            <person name="Lipovsky A."/>
            <person name="Liu X."/>
            <person name="Liu J."/>
            <person name="Liu S."/>
            <person name="Lokyitsang T."/>
            <person name="Lokyitsang Y."/>
            <person name="Lubonja R."/>
            <person name="Lui A."/>
            <person name="MacDonald P."/>
            <person name="Magnisalis V."/>
            <person name="Maru K."/>
            <person name="Matthews C."/>
            <person name="McCusker W."/>
            <person name="McDonough S."/>
            <person name="Mehta T."/>
            <person name="Meldrim J."/>
            <person name="Meneus L."/>
            <person name="Mihai O."/>
            <person name="Mihalev A."/>
            <person name="Mihova T."/>
            <person name="Mittelman R."/>
            <person name="Mlenga V."/>
            <person name="Montmayeur A."/>
            <person name="Mulrain L."/>
            <person name="Navidi A."/>
            <person name="Naylor J."/>
            <person name="Negash T."/>
            <person name="Nguyen T."/>
            <person name="Nguyen N."/>
            <person name="Nicol R."/>
            <person name="Norbu C."/>
            <person name="Norbu N."/>
            <person name="Novod N."/>
            <person name="O'Neill B."/>
            <person name="Osman S."/>
            <person name="Markiewicz E."/>
            <person name="Oyono O.L."/>
            <person name="Patti C."/>
            <person name="Phunkhang P."/>
            <person name="Pierre F."/>
            <person name="Priest M."/>
            <person name="Raghuraman S."/>
            <person name="Rege F."/>
            <person name="Reyes R."/>
            <person name="Rise C."/>
            <person name="Rogov P."/>
            <person name="Ross K."/>
            <person name="Ryan E."/>
            <person name="Settipalli S."/>
            <person name="Shea T."/>
            <person name="Sherpa N."/>
            <person name="Shi L."/>
            <person name="Shih D."/>
            <person name="Sparrow T."/>
            <person name="Spaulding J."/>
            <person name="Stalker J."/>
            <person name="Stange-Thomann N."/>
            <person name="Stavropoulos S."/>
            <person name="Stone C."/>
            <person name="Strader C."/>
            <person name="Tesfaye S."/>
            <person name="Thomson T."/>
            <person name="Thoulutsang Y."/>
            <person name="Thoulutsang D."/>
            <person name="Topham K."/>
            <person name="Topping I."/>
            <person name="Tsamla T."/>
            <person name="Vassiliev H."/>
            <person name="Vo A."/>
            <person name="Wangchuk T."/>
            <person name="Wangdi T."/>
            <person name="Weiand M."/>
            <person name="Wilkinson J."/>
            <person name="Wilson A."/>
            <person name="Yadav S."/>
            <person name="Young G."/>
            <person name="Yu Q."/>
            <person name="Zembek L."/>
            <person name="Zhong D."/>
            <person name="Zimmer A."/>
            <person name="Zwirko Z."/>
            <person name="Jaffe D.B."/>
            <person name="Alvarez P."/>
            <person name="Brockman W."/>
            <person name="Butler J."/>
            <person name="Chin C."/>
            <person name="Gnerre S."/>
            <person name="Grabherr M."/>
            <person name="Kleber M."/>
            <person name="Mauceli E."/>
            <person name="MacCallum I."/>
        </authorList>
    </citation>
    <scope>NUCLEOTIDE SEQUENCE [LARGE SCALE GENOMIC DNA]</scope>
    <source>
        <strain evidence="2">Tai18E2 / Tucson 14021-0261.01</strain>
    </source>
</reference>
<dbReference type="OrthoDB" id="310895at2759"/>
<sequence>MTDHSVQKNEEEVVGDIYLSLLSRHALRYPEDGSHKSWVLPRMMVLFASGDMDQVIDAIVADMIHPIGSGLVASVLVEESIRDEMIRKIRCKLKPMNERIQRHPNYLRTEKLIERMNCSTIHIEEFEESDTKKRYGRRMKGSPLIVLDFPQYYFGDKPTAVMTLSTFRNMSEVVKLHTREGLNFDSISVWSAKLAQCFDLLTRLPKVDQWTFNCTNESIKIPKLPAQPVTTVIIQKNVHFEVHVIGGKIKTIAFPITDASAKEIYP</sequence>
<proteinExistence type="predicted"/>
<reference evidence="1 2" key="2">
    <citation type="journal article" date="2007" name="PLoS Biol.">
        <title>Principles of genome evolution in the Drosophila melanogaster species group.</title>
        <authorList>
            <person name="Ranz J.M."/>
            <person name="Maurin D."/>
            <person name="Chan Y.S."/>
            <person name="von Grotthuss M."/>
            <person name="Hillier L.W."/>
            <person name="Roote J."/>
            <person name="Ashburner M."/>
            <person name="Bergman C.M."/>
        </authorList>
    </citation>
    <scope>NUCLEOTIDE SEQUENCE [LARGE SCALE GENOMIC DNA]</scope>
    <source>
        <strain evidence="2">Tai18E2 / Tucson 14021-0261.01</strain>
    </source>
</reference>
<dbReference type="HOGENOM" id="CLU_072169_0_0_1"/>
<dbReference type="PhylomeDB" id="B4P945"/>
<organism evidence="1 2">
    <name type="scientific">Drosophila yakuba</name>
    <name type="common">Fruit fly</name>
    <dbReference type="NCBI Taxonomy" id="7245"/>
    <lineage>
        <taxon>Eukaryota</taxon>
        <taxon>Metazoa</taxon>
        <taxon>Ecdysozoa</taxon>
        <taxon>Arthropoda</taxon>
        <taxon>Hexapoda</taxon>
        <taxon>Insecta</taxon>
        <taxon>Pterygota</taxon>
        <taxon>Neoptera</taxon>
        <taxon>Endopterygota</taxon>
        <taxon>Diptera</taxon>
        <taxon>Brachycera</taxon>
        <taxon>Muscomorpha</taxon>
        <taxon>Ephydroidea</taxon>
        <taxon>Drosophilidae</taxon>
        <taxon>Drosophila</taxon>
        <taxon>Sophophora</taxon>
    </lineage>
</organism>
<dbReference type="Pfam" id="PF07368">
    <property type="entry name" value="DUF1487"/>
    <property type="match status" value="1"/>
</dbReference>
<evidence type="ECO:0000313" key="1">
    <source>
        <dbReference type="EMBL" id="EDW92285.1"/>
    </source>
</evidence>
<dbReference type="PANTHER" id="PTHR21644">
    <property type="entry name" value="AT02555P-RELATED"/>
    <property type="match status" value="1"/>
</dbReference>